<dbReference type="EMBL" id="JAVRRG010000156">
    <property type="protein sequence ID" value="KAK5080156.1"/>
    <property type="molecule type" value="Genomic_DNA"/>
</dbReference>
<accession>A0ABR0JZF0</accession>
<dbReference type="PANTHER" id="PTHR10938">
    <property type="entry name" value="TRANSLATION INITIATION FACTOR IF-3"/>
    <property type="match status" value="1"/>
</dbReference>
<name>A0ABR0JZF0_9EURO</name>
<keyword evidence="5" id="KW-1185">Reference proteome</keyword>
<comment type="similarity">
    <text evidence="1">Belongs to the IF-3 family.</text>
</comment>
<gene>
    <name evidence="4" type="ORF">LTR24_008659</name>
</gene>
<evidence type="ECO:0000256" key="1">
    <source>
        <dbReference type="ARBA" id="ARBA00005439"/>
    </source>
</evidence>
<dbReference type="SUPFAM" id="SSF55200">
    <property type="entry name" value="Translation initiation factor IF3, C-terminal domain"/>
    <property type="match status" value="1"/>
</dbReference>
<proteinExistence type="inferred from homology"/>
<evidence type="ECO:0000256" key="2">
    <source>
        <dbReference type="ARBA" id="ARBA00022540"/>
    </source>
</evidence>
<dbReference type="Gene3D" id="3.30.110.10">
    <property type="entry name" value="Translation initiation factor 3 (IF-3), C-terminal domain"/>
    <property type="match status" value="1"/>
</dbReference>
<dbReference type="InterPro" id="IPR036788">
    <property type="entry name" value="T_IF-3_C_sf"/>
</dbReference>
<evidence type="ECO:0000313" key="5">
    <source>
        <dbReference type="Proteomes" id="UP001345013"/>
    </source>
</evidence>
<evidence type="ECO:0000313" key="4">
    <source>
        <dbReference type="EMBL" id="KAK5080156.1"/>
    </source>
</evidence>
<organism evidence="4 5">
    <name type="scientific">Lithohypha guttulata</name>
    <dbReference type="NCBI Taxonomy" id="1690604"/>
    <lineage>
        <taxon>Eukaryota</taxon>
        <taxon>Fungi</taxon>
        <taxon>Dikarya</taxon>
        <taxon>Ascomycota</taxon>
        <taxon>Pezizomycotina</taxon>
        <taxon>Eurotiomycetes</taxon>
        <taxon>Chaetothyriomycetidae</taxon>
        <taxon>Chaetothyriales</taxon>
        <taxon>Trichomeriaceae</taxon>
        <taxon>Lithohypha</taxon>
    </lineage>
</organism>
<protein>
    <submittedName>
        <fullName evidence="4">Uncharacterized protein</fullName>
    </submittedName>
</protein>
<sequence>MSPPVPSPSALRYLATCLRSRPPQAKTPIPVQQICHLSRPKSRAASCSGLRSNQQCTYTTSALHRAEDGATASQKRARIKFGKDAIQKEYQLDEDIPAQHVQLRDSEGKLLEAQSMFSLLRSINRDTEVIRALATPPGKPAVVEVTTKEILLDRLKQKQLQAASVEKVKRDSKPKQIELNWAISGNDLDMKMKQLRQFVEKGKKVEILLAAKKRQRKATPEEANTVVEEIRKTMDEIEGCKELKPLDGKIGGQALMTVGKQRG</sequence>
<reference evidence="4 5" key="1">
    <citation type="submission" date="2023-08" db="EMBL/GenBank/DDBJ databases">
        <title>Black Yeasts Isolated from many extreme environments.</title>
        <authorList>
            <person name="Coleine C."/>
            <person name="Stajich J.E."/>
            <person name="Selbmann L."/>
        </authorList>
    </citation>
    <scope>NUCLEOTIDE SEQUENCE [LARGE SCALE GENOMIC DNA]</scope>
    <source>
        <strain evidence="4 5">CCFEE 5885</strain>
    </source>
</reference>
<evidence type="ECO:0000256" key="3">
    <source>
        <dbReference type="ARBA" id="ARBA00022917"/>
    </source>
</evidence>
<keyword evidence="3" id="KW-0648">Protein biosynthesis</keyword>
<dbReference type="Proteomes" id="UP001345013">
    <property type="component" value="Unassembled WGS sequence"/>
</dbReference>
<comment type="caution">
    <text evidence="4">The sequence shown here is derived from an EMBL/GenBank/DDBJ whole genome shotgun (WGS) entry which is preliminary data.</text>
</comment>
<dbReference type="InterPro" id="IPR001288">
    <property type="entry name" value="Translation_initiation_fac_3"/>
</dbReference>
<dbReference type="PANTHER" id="PTHR10938:SF0">
    <property type="entry name" value="TRANSLATION INITIATION FACTOR IF-3, MITOCHONDRIAL"/>
    <property type="match status" value="1"/>
</dbReference>
<keyword evidence="2" id="KW-0396">Initiation factor</keyword>